<feature type="region of interest" description="Disordered" evidence="1">
    <location>
        <begin position="1"/>
        <end position="48"/>
    </location>
</feature>
<sequence>MIAIKSTPATDSTAIFLDRPPEPPATASPAGEESGLAQWHKEDAEKAERAAAQTLLPMLRVRLLETARMHRDCAELAREGA</sequence>
<name>A0A418W476_9PROT</name>
<proteinExistence type="predicted"/>
<feature type="compositionally biased region" description="Basic and acidic residues" evidence="1">
    <location>
        <begin position="39"/>
        <end position="48"/>
    </location>
</feature>
<comment type="caution">
    <text evidence="2">The sequence shown here is derived from an EMBL/GenBank/DDBJ whole genome shotgun (WGS) entry which is preliminary data.</text>
</comment>
<dbReference type="EMBL" id="QYUL01000001">
    <property type="protein sequence ID" value="RJF84833.1"/>
    <property type="molecule type" value="Genomic_DNA"/>
</dbReference>
<gene>
    <name evidence="2" type="ORF">D3877_10165</name>
</gene>
<dbReference type="RefSeq" id="WP_119830466.1">
    <property type="nucleotide sequence ID" value="NZ_QYUL01000001.1"/>
</dbReference>
<evidence type="ECO:0000313" key="2">
    <source>
        <dbReference type="EMBL" id="RJF84833.1"/>
    </source>
</evidence>
<protein>
    <submittedName>
        <fullName evidence="2">Uncharacterized protein</fullName>
    </submittedName>
</protein>
<dbReference type="AlphaFoldDB" id="A0A418W476"/>
<evidence type="ECO:0000256" key="1">
    <source>
        <dbReference type="SAM" id="MobiDB-lite"/>
    </source>
</evidence>
<evidence type="ECO:0000313" key="3">
    <source>
        <dbReference type="Proteomes" id="UP000283458"/>
    </source>
</evidence>
<keyword evidence="3" id="KW-1185">Reference proteome</keyword>
<reference evidence="2 3" key="1">
    <citation type="submission" date="2018-09" db="EMBL/GenBank/DDBJ databases">
        <authorList>
            <person name="Zhu H."/>
        </authorList>
    </citation>
    <scope>NUCLEOTIDE SEQUENCE [LARGE SCALE GENOMIC DNA]</scope>
    <source>
        <strain evidence="2 3">K2W22B-5</strain>
    </source>
</reference>
<dbReference type="Proteomes" id="UP000283458">
    <property type="component" value="Unassembled WGS sequence"/>
</dbReference>
<organism evidence="2 3">
    <name type="scientific">Azospirillum cavernae</name>
    <dbReference type="NCBI Taxonomy" id="2320860"/>
    <lineage>
        <taxon>Bacteria</taxon>
        <taxon>Pseudomonadati</taxon>
        <taxon>Pseudomonadota</taxon>
        <taxon>Alphaproteobacteria</taxon>
        <taxon>Rhodospirillales</taxon>
        <taxon>Azospirillaceae</taxon>
        <taxon>Azospirillum</taxon>
    </lineage>
</organism>
<dbReference type="OrthoDB" id="7307743at2"/>
<accession>A0A418W476</accession>